<dbReference type="Gene3D" id="2.60.40.10">
    <property type="entry name" value="Immunoglobulins"/>
    <property type="match status" value="7"/>
</dbReference>
<dbReference type="GO" id="GO:0032006">
    <property type="term" value="P:regulation of TOR signaling"/>
    <property type="evidence" value="ECO:0007669"/>
    <property type="project" value="TreeGrafter"/>
</dbReference>
<dbReference type="SUPFAM" id="SSF49265">
    <property type="entry name" value="Fibronectin type III"/>
    <property type="match status" value="5"/>
</dbReference>
<dbReference type="PANTHER" id="PTHR24416:SF527">
    <property type="entry name" value="PROTO-ONCOGENE TYROSINE-PROTEIN KINASE ROS"/>
    <property type="match status" value="1"/>
</dbReference>
<keyword evidence="13" id="KW-0325">Glycoprotein</keyword>
<keyword evidence="19" id="KW-0732">Signal</keyword>
<feature type="domain" description="Fibronectin type-III" evidence="21">
    <location>
        <begin position="1047"/>
        <end position="1145"/>
    </location>
</feature>
<dbReference type="InterPro" id="IPR017441">
    <property type="entry name" value="Protein_kinase_ATP_BS"/>
</dbReference>
<dbReference type="InterPro" id="IPR011009">
    <property type="entry name" value="Kinase-like_dom_sf"/>
</dbReference>
<evidence type="ECO:0000256" key="4">
    <source>
        <dbReference type="ARBA" id="ARBA00022692"/>
    </source>
</evidence>
<dbReference type="SMART" id="SM00219">
    <property type="entry name" value="TyrKc"/>
    <property type="match status" value="1"/>
</dbReference>
<evidence type="ECO:0000256" key="19">
    <source>
        <dbReference type="SAM" id="SignalP"/>
    </source>
</evidence>
<feature type="compositionally biased region" description="Basic and acidic residues" evidence="17">
    <location>
        <begin position="2318"/>
        <end position="2330"/>
    </location>
</feature>
<organism evidence="22 23">
    <name type="scientific">Psylliodes chrysocephalus</name>
    <dbReference type="NCBI Taxonomy" id="3402493"/>
    <lineage>
        <taxon>Eukaryota</taxon>
        <taxon>Metazoa</taxon>
        <taxon>Ecdysozoa</taxon>
        <taxon>Arthropoda</taxon>
        <taxon>Hexapoda</taxon>
        <taxon>Insecta</taxon>
        <taxon>Pterygota</taxon>
        <taxon>Neoptera</taxon>
        <taxon>Endopterygota</taxon>
        <taxon>Coleoptera</taxon>
        <taxon>Polyphaga</taxon>
        <taxon>Cucujiformia</taxon>
        <taxon>Chrysomeloidea</taxon>
        <taxon>Chrysomelidae</taxon>
        <taxon>Galerucinae</taxon>
        <taxon>Alticini</taxon>
        <taxon>Psylliodes</taxon>
    </lineage>
</organism>
<feature type="transmembrane region" description="Helical" evidence="18">
    <location>
        <begin position="1868"/>
        <end position="1892"/>
    </location>
</feature>
<keyword evidence="12 16" id="KW-0675">Receptor</keyword>
<evidence type="ECO:0000256" key="3">
    <source>
        <dbReference type="ARBA" id="ARBA00022679"/>
    </source>
</evidence>
<evidence type="ECO:0000259" key="20">
    <source>
        <dbReference type="PROSITE" id="PS50011"/>
    </source>
</evidence>
<dbReference type="InterPro" id="IPR002011">
    <property type="entry name" value="Tyr_kinase_rcpt_2_CS"/>
</dbReference>
<name>A0A9P0GFP4_9CUCU</name>
<dbReference type="PRINTS" id="PR00109">
    <property type="entry name" value="TYRKINASE"/>
</dbReference>
<dbReference type="EC" id="2.7.10.1" evidence="16"/>
<evidence type="ECO:0000313" key="23">
    <source>
        <dbReference type="Proteomes" id="UP001153636"/>
    </source>
</evidence>
<evidence type="ECO:0000256" key="14">
    <source>
        <dbReference type="ARBA" id="ARBA00051243"/>
    </source>
</evidence>
<evidence type="ECO:0000256" key="9">
    <source>
        <dbReference type="ARBA" id="ARBA00022989"/>
    </source>
</evidence>
<dbReference type="FunFam" id="1.10.510.10:FF:000341">
    <property type="entry name" value="Tyrosine-protein kinase receptor"/>
    <property type="match status" value="1"/>
</dbReference>
<sequence>MKNSILVVLCCIVVRTTCFDYSDSDVESGCIENCPKQNRTDTDHYSYACDHNCFIEQCVKGCKLWRKALTSTCKEACPLQNGTTERLKPKYLYCVRGCNYAMDKYVSNLKQLLGTPPVPALLADSLRSNSLKLEWNFPPAKMMGLSCLLQWRYEELSTSKTAWQSCRNTTWNPETNVFYVNDLQPYTKYRFRIAIILDSQIGQDYGELVVSSESVVISTAANGPPASPPQNDIPPDKSDIVVGDLKAMSNYSVELRMRNKDGSGPPATTTVSTPAERQITNIQQPHLILATNSTIFEINHIILEVEPKILYNSSKIELKGIGFHYNKKFLFITDSDGFVSKIHLYQDANVCTHILEPQNLDFKPLDLTVDWLNDQLYILGEIKFNTAYIIKRCNLDGSNLVVVYAGLSQKPSSIQIDPLNGYLFWVIQDYNNGGFFRLDINDISNGIPPDRKIKKILNETELGAFTFEYHNFNVLVSYQRLNTIISVTLDGQDYKNIRPSVSAAKLTRVVSLAMENRIFYWTDGIDVYFEEYNQPRYYHNTMTEQKYGHYKKVFINSPSFQPWPTPINPPTNVQAIFGRDIAKTRWQPPHLVGVQGKGAWQNWSYEISIKEVNTDVTVLYKDINNTFFTITNLKENTEYILKVAAYTKSGRGPWSSDFRGITLNSTKTPMLLWSASEGLLRSNAAGENLEILLDKSQMEDHHFTDIAWFKDQIFMVTNSSFVYRYNTTSKKQQKLMDLDSVGSIAVDWIGMKLYWSNPKQQLILRGNLNGTEQEPLLTVLAKELNIDSVKAYLYWSTGIKVECAHLNGVEKFEYHDVQYFSGKQIMGLTLDFEQKFVYWIVRGSEGSILYKARMMGYWENEVPSVEVISSLQKPNIQGSLSYFHKRLLWLQDDKNAAISDLSGKNIATINGKYMQGLNMVYVADSSLYMLPDPWLQINVIPSMVEENSVRVDGSCESFNITWNPVINVNYGTVFYELQVANPLKFNDITIVTTTEPTIKYWLDVTPFTPINVSIRAFTYWASSPLLHTQVISPSSTPSAPLNLRTFVEYEVHSSFENNYATVTVRWDAPLTPNGVLQGYKLRCWYMENENVQMDLCDNVINKENETEYRLPVLQNSGEYFFEVQAFTKIGLGVKSSPTSVNTAIEHPIPTLLIAFQESIYVYDIDINQTTPLVVGITDPKQITYLLKEKKIIWIDKKGEIFLLNLFDNAQSKIFDINGQADSIAIDWLGRCLYYTQKLKDQSKSAVFKLDLSLDKLESKKVLESTEGPITKLEVSPFTRSLYWIETSSTLKHTLMQSDISGEDKRQFFSDHKNGNKLYNCPYRPEIGPFFAIDHSDVGVRPKIIFWDIYSQSIMWADKYSESCGLLADSNEVRNDFPLEHLEADFSALYWTHNGILHDLSRNDKLISKEITDMKIYGQHVQPYPPQRCLSPKQHNNYTVTLATKSFNFLKIRLPEPLIHKECLNISIASVKYMVYYAKYVDGSDCDQSTNCTVLVTTNKTYVLADLKPYTKYLMRVAVSNDYTMKNEIIIGPPSVFQTAAGVPTKSRNVSATVLSPNLALVSWLPPEELNGINVYYQIHYQTESSTLGIRQKGELNVNNSNVFNASLTTLSPNETYTIWVRSYCETNKMFSESDRVQITTYPEPSSLILDNKTAYDMHLSWAPTQHIKRYKIECSLLTNSEWREVDKSKKKNGSLLIGIFDLKPKTHYKFRLRLWYDGNNDEYVWPKDSRFTFETLGDRPSPPGIPIIQYVKPNIYKVLWEASKDNGASIEMYKLEGKILRVYRNKRSTNRTAPYFNTAPSIELDDVEQWTTYYNGTNTSWIINGLNEKNKYAFRVSALNSYGWSNVSEESNEFDLTRMADKQSPMKLILIATLVPVSICLFFMTIFIYLTCSGIKSKQKKLQQGIPTAPNVRDVELATLREMPKRGVHSTNLLYFPEQPTAEELGLLAHIRREQITLTKFLGSGAFGEVFEGKAKGINNATAETRVAVKTLKKGATDQITCEFLQEAKLMSHFKHEHILQLLGVCLDNDPHFIIMELMEGGDLLNYLRDSRNPSTSVQLLTLIELLKMCVDVSKGCRYLEEMHFVHRDLACRNCLVSSYEPDSRIVKIGDFGLARDVYKNDYYRKEGEALLPVRWMAPESLTDGVFTSQSDVWAFGVLLWEIMTLGQQPYPARANLEVLHYVRRGGRLGKPIDCPEELHNLMLKCWEFDPEKRPTFKYCFEVLEALHRRTLRNPTTGAHEGQYISTVPDRNSWKSDGEEESAKEITPFLDKEENATAKEIPKYLEVILGPEHILENDGYEIPNQMMQKANENVSSASEEKSQKDEVLST</sequence>
<dbReference type="InterPro" id="IPR000719">
    <property type="entry name" value="Prot_kinase_dom"/>
</dbReference>
<keyword evidence="5" id="KW-0677">Repeat</keyword>
<evidence type="ECO:0000256" key="8">
    <source>
        <dbReference type="ARBA" id="ARBA00022840"/>
    </source>
</evidence>
<dbReference type="InterPro" id="IPR001245">
    <property type="entry name" value="Ser-Thr/Tyr_kinase_cat_dom"/>
</dbReference>
<evidence type="ECO:0000256" key="1">
    <source>
        <dbReference type="ARBA" id="ARBA00004167"/>
    </source>
</evidence>
<dbReference type="SUPFAM" id="SSF56112">
    <property type="entry name" value="Protein kinase-like (PK-like)"/>
    <property type="match status" value="1"/>
</dbReference>
<evidence type="ECO:0000256" key="5">
    <source>
        <dbReference type="ARBA" id="ARBA00022737"/>
    </source>
</evidence>
<accession>A0A9P0GFP4</accession>
<feature type="region of interest" description="Disordered" evidence="17">
    <location>
        <begin position="2306"/>
        <end position="2330"/>
    </location>
</feature>
<dbReference type="GO" id="GO:0007169">
    <property type="term" value="P:cell surface receptor protein tyrosine kinase signaling pathway"/>
    <property type="evidence" value="ECO:0007669"/>
    <property type="project" value="InterPro"/>
</dbReference>
<evidence type="ECO:0000256" key="6">
    <source>
        <dbReference type="ARBA" id="ARBA00022741"/>
    </source>
</evidence>
<evidence type="ECO:0000256" key="2">
    <source>
        <dbReference type="ARBA" id="ARBA00022553"/>
    </source>
</evidence>
<reference evidence="22" key="1">
    <citation type="submission" date="2022-01" db="EMBL/GenBank/DDBJ databases">
        <authorList>
            <person name="King R."/>
        </authorList>
    </citation>
    <scope>NUCLEOTIDE SEQUENCE</scope>
</reference>
<proteinExistence type="inferred from homology"/>
<keyword evidence="11" id="KW-0829">Tyrosine-protein kinase</keyword>
<dbReference type="SMART" id="SM00135">
    <property type="entry name" value="LY"/>
    <property type="match status" value="5"/>
</dbReference>
<evidence type="ECO:0000256" key="15">
    <source>
        <dbReference type="PROSITE-ProRule" id="PRU10141"/>
    </source>
</evidence>
<feature type="domain" description="Fibronectin type-III" evidence="21">
    <location>
        <begin position="566"/>
        <end position="665"/>
    </location>
</feature>
<dbReference type="Pfam" id="PF07714">
    <property type="entry name" value="PK_Tyr_Ser-Thr"/>
    <property type="match status" value="1"/>
</dbReference>
<dbReference type="CDD" id="cd00063">
    <property type="entry name" value="FN3"/>
    <property type="match status" value="7"/>
</dbReference>
<keyword evidence="23" id="KW-1185">Reference proteome</keyword>
<dbReference type="InterPro" id="IPR011042">
    <property type="entry name" value="6-blade_b-propeller_TolB-like"/>
</dbReference>
<keyword evidence="10 18" id="KW-0472">Membrane</keyword>
<keyword evidence="4 16" id="KW-0812">Transmembrane</keyword>
<dbReference type="OrthoDB" id="6685473at2759"/>
<dbReference type="Gene3D" id="1.10.510.10">
    <property type="entry name" value="Transferase(Phosphotransferase) domain 1"/>
    <property type="match status" value="1"/>
</dbReference>
<keyword evidence="7" id="KW-0418">Kinase</keyword>
<dbReference type="PANTHER" id="PTHR24416">
    <property type="entry name" value="TYROSINE-PROTEIN KINASE RECEPTOR"/>
    <property type="match status" value="1"/>
</dbReference>
<dbReference type="PROSITE" id="PS50011">
    <property type="entry name" value="PROTEIN_KINASE_DOM"/>
    <property type="match status" value="1"/>
</dbReference>
<dbReference type="SUPFAM" id="SSF63825">
    <property type="entry name" value="YWTD domain"/>
    <property type="match status" value="3"/>
</dbReference>
<keyword evidence="8 15" id="KW-0067">ATP-binding</keyword>
<dbReference type="InterPro" id="IPR020635">
    <property type="entry name" value="Tyr_kinase_cat_dom"/>
</dbReference>
<feature type="domain" description="Fibronectin type-III" evidence="21">
    <location>
        <begin position="1545"/>
        <end position="1643"/>
    </location>
</feature>
<feature type="domain" description="Protein kinase" evidence="20">
    <location>
        <begin position="1956"/>
        <end position="2227"/>
    </location>
</feature>
<dbReference type="GO" id="GO:0005886">
    <property type="term" value="C:plasma membrane"/>
    <property type="evidence" value="ECO:0007669"/>
    <property type="project" value="TreeGrafter"/>
</dbReference>
<feature type="compositionally biased region" description="Basic and acidic residues" evidence="17">
    <location>
        <begin position="2252"/>
        <end position="2265"/>
    </location>
</feature>
<evidence type="ECO:0000256" key="16">
    <source>
        <dbReference type="RuleBase" id="RU000312"/>
    </source>
</evidence>
<dbReference type="InterPro" id="IPR013783">
    <property type="entry name" value="Ig-like_fold"/>
</dbReference>
<dbReference type="GO" id="GO:0004714">
    <property type="term" value="F:transmembrane receptor protein tyrosine kinase activity"/>
    <property type="evidence" value="ECO:0007669"/>
    <property type="project" value="UniProtKB-EC"/>
</dbReference>
<dbReference type="SMART" id="SM00060">
    <property type="entry name" value="FN3"/>
    <property type="match status" value="8"/>
</dbReference>
<feature type="domain" description="Fibronectin type-III" evidence="21">
    <location>
        <begin position="1742"/>
        <end position="1860"/>
    </location>
</feature>
<feature type="chain" id="PRO_5040475942" description="Tyrosine-protein kinase receptor" evidence="19">
    <location>
        <begin position="19"/>
        <end position="2330"/>
    </location>
</feature>
<keyword evidence="6 15" id="KW-0547">Nucleotide-binding</keyword>
<protein>
    <recommendedName>
        <fullName evidence="16">Tyrosine-protein kinase receptor</fullName>
        <ecNumber evidence="16">2.7.10.1</ecNumber>
    </recommendedName>
</protein>
<gene>
    <name evidence="22" type="ORF">PSYICH_LOCUS14522</name>
</gene>
<evidence type="ECO:0000259" key="21">
    <source>
        <dbReference type="PROSITE" id="PS50853"/>
    </source>
</evidence>
<feature type="signal peptide" evidence="19">
    <location>
        <begin position="1"/>
        <end position="18"/>
    </location>
</feature>
<feature type="region of interest" description="Disordered" evidence="17">
    <location>
        <begin position="2238"/>
        <end position="2265"/>
    </location>
</feature>
<dbReference type="PROSITE" id="PS00107">
    <property type="entry name" value="PROTEIN_KINASE_ATP"/>
    <property type="match status" value="1"/>
</dbReference>
<comment type="subcellular location">
    <subcellularLocation>
        <location evidence="1">Membrane</location>
        <topology evidence="1">Single-pass membrane protein</topology>
    </subcellularLocation>
</comment>
<dbReference type="EMBL" id="OV651820">
    <property type="protein sequence ID" value="CAH1114185.1"/>
    <property type="molecule type" value="Genomic_DNA"/>
</dbReference>
<evidence type="ECO:0000256" key="13">
    <source>
        <dbReference type="ARBA" id="ARBA00023180"/>
    </source>
</evidence>
<evidence type="ECO:0000313" key="22">
    <source>
        <dbReference type="EMBL" id="CAH1114185.1"/>
    </source>
</evidence>
<dbReference type="PROSITE" id="PS50853">
    <property type="entry name" value="FN3"/>
    <property type="match status" value="5"/>
</dbReference>
<evidence type="ECO:0000256" key="17">
    <source>
        <dbReference type="SAM" id="MobiDB-lite"/>
    </source>
</evidence>
<comment type="similarity">
    <text evidence="16">Belongs to the protein kinase superfamily. Tyr protein kinase family. Insulin receptor subfamily.</text>
</comment>
<comment type="catalytic activity">
    <reaction evidence="14 16">
        <text>L-tyrosyl-[protein] + ATP = O-phospho-L-tyrosyl-[protein] + ADP + H(+)</text>
        <dbReference type="Rhea" id="RHEA:10596"/>
        <dbReference type="Rhea" id="RHEA-COMP:10136"/>
        <dbReference type="Rhea" id="RHEA-COMP:20101"/>
        <dbReference type="ChEBI" id="CHEBI:15378"/>
        <dbReference type="ChEBI" id="CHEBI:30616"/>
        <dbReference type="ChEBI" id="CHEBI:46858"/>
        <dbReference type="ChEBI" id="CHEBI:61978"/>
        <dbReference type="ChEBI" id="CHEBI:456216"/>
        <dbReference type="EC" id="2.7.10.1"/>
    </reaction>
</comment>
<dbReference type="InterPro" id="IPR003961">
    <property type="entry name" value="FN3_dom"/>
</dbReference>
<dbReference type="InterPro" id="IPR036116">
    <property type="entry name" value="FN3_sf"/>
</dbReference>
<dbReference type="InterPro" id="IPR008266">
    <property type="entry name" value="Tyr_kinase_AS"/>
</dbReference>
<dbReference type="InterPro" id="IPR050122">
    <property type="entry name" value="RTK"/>
</dbReference>
<evidence type="ECO:0000256" key="7">
    <source>
        <dbReference type="ARBA" id="ARBA00022777"/>
    </source>
</evidence>
<feature type="domain" description="Fibronectin type-III" evidence="21">
    <location>
        <begin position="116"/>
        <end position="222"/>
    </location>
</feature>
<dbReference type="Gene3D" id="3.30.200.20">
    <property type="entry name" value="Phosphorylase Kinase, domain 1"/>
    <property type="match status" value="1"/>
</dbReference>
<dbReference type="Gene3D" id="2.120.10.30">
    <property type="entry name" value="TolB, C-terminal domain"/>
    <property type="match status" value="3"/>
</dbReference>
<feature type="binding site" evidence="15">
    <location>
        <position position="1990"/>
    </location>
    <ligand>
        <name>ATP</name>
        <dbReference type="ChEBI" id="CHEBI:30616"/>
    </ligand>
</feature>
<dbReference type="PROSITE" id="PS00109">
    <property type="entry name" value="PROTEIN_KINASE_TYR"/>
    <property type="match status" value="1"/>
</dbReference>
<keyword evidence="2 16" id="KW-0597">Phosphoprotein</keyword>
<keyword evidence="9 18" id="KW-1133">Transmembrane helix</keyword>
<dbReference type="InterPro" id="IPR000033">
    <property type="entry name" value="LDLR_classB_rpt"/>
</dbReference>
<keyword evidence="3" id="KW-0808">Transferase</keyword>
<dbReference type="Proteomes" id="UP001153636">
    <property type="component" value="Chromosome 8"/>
</dbReference>
<evidence type="ECO:0000256" key="12">
    <source>
        <dbReference type="ARBA" id="ARBA00023170"/>
    </source>
</evidence>
<evidence type="ECO:0000256" key="18">
    <source>
        <dbReference type="SAM" id="Phobius"/>
    </source>
</evidence>
<dbReference type="PROSITE" id="PS00239">
    <property type="entry name" value="RECEPTOR_TYR_KIN_II"/>
    <property type="match status" value="1"/>
</dbReference>
<dbReference type="GO" id="GO:0005524">
    <property type="term" value="F:ATP binding"/>
    <property type="evidence" value="ECO:0007669"/>
    <property type="project" value="UniProtKB-UniRule"/>
</dbReference>
<dbReference type="GO" id="GO:0043235">
    <property type="term" value="C:receptor complex"/>
    <property type="evidence" value="ECO:0007669"/>
    <property type="project" value="TreeGrafter"/>
</dbReference>
<evidence type="ECO:0000256" key="10">
    <source>
        <dbReference type="ARBA" id="ARBA00023136"/>
    </source>
</evidence>
<evidence type="ECO:0000256" key="11">
    <source>
        <dbReference type="ARBA" id="ARBA00023137"/>
    </source>
</evidence>
<dbReference type="CDD" id="cd05044">
    <property type="entry name" value="PTKc_c-ros"/>
    <property type="match status" value="1"/>
</dbReference>
<feature type="compositionally biased region" description="Polar residues" evidence="17">
    <location>
        <begin position="2306"/>
        <end position="2317"/>
    </location>
</feature>
<dbReference type="Pfam" id="PF00041">
    <property type="entry name" value="fn3"/>
    <property type="match status" value="3"/>
</dbReference>